<dbReference type="Pfam" id="PF08218">
    <property type="entry name" value="Citrate_ly_lig"/>
    <property type="match status" value="1"/>
</dbReference>
<protein>
    <recommendedName>
        <fullName evidence="3">Citrate lyase ligase C-terminal domain-containing protein</fullName>
    </recommendedName>
</protein>
<dbReference type="InterPro" id="IPR014729">
    <property type="entry name" value="Rossmann-like_a/b/a_fold"/>
</dbReference>
<name>A0AAW9MXG1_9FIRM</name>
<evidence type="ECO:0000313" key="4">
    <source>
        <dbReference type="EMBL" id="MEB3429194.1"/>
    </source>
</evidence>
<comment type="caution">
    <text evidence="4">The sequence shown here is derived from an EMBL/GenBank/DDBJ whole genome shotgun (WGS) entry which is preliminary data.</text>
</comment>
<gene>
    <name evidence="4" type="ORF">VLK81_04010</name>
</gene>
<dbReference type="GO" id="GO:0005524">
    <property type="term" value="F:ATP binding"/>
    <property type="evidence" value="ECO:0007669"/>
    <property type="project" value="UniProtKB-KW"/>
</dbReference>
<reference evidence="4 5" key="1">
    <citation type="submission" date="2024-01" db="EMBL/GenBank/DDBJ databases">
        <title>Complete genome sequence of Citroniella saccharovorans strain M6.X9, isolated from human fecal sample.</title>
        <authorList>
            <person name="Cheng G."/>
            <person name="Westerholm M."/>
            <person name="Schnurer A."/>
        </authorList>
    </citation>
    <scope>NUCLEOTIDE SEQUENCE [LARGE SCALE GENOMIC DNA]</scope>
    <source>
        <strain evidence="4 5">DSM 29873</strain>
    </source>
</reference>
<dbReference type="SMART" id="SM00764">
    <property type="entry name" value="Citrate_ly_lig"/>
    <property type="match status" value="1"/>
</dbReference>
<feature type="domain" description="Citrate lyase ligase C-terminal" evidence="3">
    <location>
        <begin position="138"/>
        <end position="318"/>
    </location>
</feature>
<keyword evidence="2" id="KW-0067">ATP-binding</keyword>
<organism evidence="4 5">
    <name type="scientific">Citroniella saccharovorans</name>
    <dbReference type="NCBI Taxonomy" id="2053367"/>
    <lineage>
        <taxon>Bacteria</taxon>
        <taxon>Bacillati</taxon>
        <taxon>Bacillota</taxon>
        <taxon>Tissierellia</taxon>
        <taxon>Tissierellales</taxon>
        <taxon>Peptoniphilaceae</taxon>
        <taxon>Citroniella</taxon>
    </lineage>
</organism>
<dbReference type="AlphaFoldDB" id="A0AAW9MXG1"/>
<evidence type="ECO:0000259" key="3">
    <source>
        <dbReference type="SMART" id="SM00764"/>
    </source>
</evidence>
<dbReference type="Proteomes" id="UP001357733">
    <property type="component" value="Unassembled WGS sequence"/>
</dbReference>
<evidence type="ECO:0000256" key="1">
    <source>
        <dbReference type="ARBA" id="ARBA00022741"/>
    </source>
</evidence>
<dbReference type="SUPFAM" id="SSF52374">
    <property type="entry name" value="Nucleotidylyl transferase"/>
    <property type="match status" value="1"/>
</dbReference>
<dbReference type="PANTHER" id="PTHR40599:SF1">
    <property type="entry name" value="[CITRATE [PRO-3S]-LYASE] LIGASE"/>
    <property type="match status" value="1"/>
</dbReference>
<dbReference type="RefSeq" id="WP_324619391.1">
    <property type="nucleotide sequence ID" value="NZ_JAYKOT010000003.1"/>
</dbReference>
<sequence>MYIEKFIKNDKNLNKLESYFKSYNLDLDSFDKLYLAYEDEKIIASAGYYKNTLKLFTADSNYSYLNLFDKLLSILIKDMQKLNYKNIFVFTKKAYEDMFKSFNFIKLASAEKSTLLVRTEVEVESQIKNMADFNNPPYSSIVMNANPFTNGHEYLVKKALENSDRLIVFLVENDESYFPFALRKKIALANLKKYKNVYLVDSGDFIISSSTFPSYFLKEKNLINKDHAIIDSKIFRDYFVDSIGINARYLGEEPIDPSTKIYNETLKSILGEKIKVEIIPRLENNRGLISASTVRLLYKNAKFDEMKDYLSDITIDILREYRNEHFRP</sequence>
<dbReference type="InterPro" id="IPR005216">
    <property type="entry name" value="Citrate_lyase_ligase"/>
</dbReference>
<accession>A0AAW9MXG1</accession>
<proteinExistence type="predicted"/>
<dbReference type="EMBL" id="JAYKOT010000003">
    <property type="protein sequence ID" value="MEB3429194.1"/>
    <property type="molecule type" value="Genomic_DNA"/>
</dbReference>
<dbReference type="GO" id="GO:0008771">
    <property type="term" value="F:[citrate (pro-3S)-lyase] ligase activity"/>
    <property type="evidence" value="ECO:0007669"/>
    <property type="project" value="InterPro"/>
</dbReference>
<evidence type="ECO:0000313" key="5">
    <source>
        <dbReference type="Proteomes" id="UP001357733"/>
    </source>
</evidence>
<dbReference type="InterPro" id="IPR013166">
    <property type="entry name" value="Citrate_lyase_ligase_C"/>
</dbReference>
<dbReference type="Gene3D" id="3.40.50.620">
    <property type="entry name" value="HUPs"/>
    <property type="match status" value="1"/>
</dbReference>
<keyword evidence="5" id="KW-1185">Reference proteome</keyword>
<dbReference type="PANTHER" id="PTHR40599">
    <property type="entry name" value="[CITRATE [PRO-3S]-LYASE] LIGASE"/>
    <property type="match status" value="1"/>
</dbReference>
<evidence type="ECO:0000256" key="2">
    <source>
        <dbReference type="ARBA" id="ARBA00022840"/>
    </source>
</evidence>
<keyword evidence="1" id="KW-0547">Nucleotide-binding</keyword>